<dbReference type="Gene3D" id="3.40.50.620">
    <property type="entry name" value="HUPs"/>
    <property type="match status" value="1"/>
</dbReference>
<evidence type="ECO:0000313" key="3">
    <source>
        <dbReference type="Proteomes" id="UP000268051"/>
    </source>
</evidence>
<dbReference type="InterPro" id="IPR014729">
    <property type="entry name" value="Rossmann-like_a/b/a_fold"/>
</dbReference>
<name>A0A3N2RVX5_9ENTR</name>
<dbReference type="OrthoDB" id="2216870at2"/>
<dbReference type="Gene3D" id="1.10.3620.10">
    <property type="entry name" value="YdcF like domain"/>
    <property type="match status" value="1"/>
</dbReference>
<dbReference type="Proteomes" id="UP000268051">
    <property type="component" value="Unassembled WGS sequence"/>
</dbReference>
<protein>
    <submittedName>
        <fullName evidence="2">YdcF family protein</fullName>
    </submittedName>
</protein>
<accession>A0A3N2RVX5</accession>
<dbReference type="InterPro" id="IPR051599">
    <property type="entry name" value="Cell_Envelope_Assoc"/>
</dbReference>
<proteinExistence type="predicted"/>
<sequence>MNVSYLPQETLMAANLLGRWLAQNDFDSSPEAEETQWVVMAGNAVMPTIDAACRLVSQNGGSLLISGGIGHSTNFLYEAMAQHPRYQSIETNGEAEATLLAEIAHRFWQIPRDRIVVEDQSTNCGENAWFTRRVMEARGIHAARVTVVQDPTMQRRTMATFARVWQEVENAPRWLSYPGYVPELINTEEGVGYRQPEAGLWPVARYLSLLLGEIPRLRDDAQGYGPRGKDFIAHVDIPAEVEAAWAQLSADPLLQQVLASRTLG</sequence>
<dbReference type="RefSeq" id="WP_123652143.1">
    <property type="nucleotide sequence ID" value="NZ_RHFN01000022.1"/>
</dbReference>
<dbReference type="InterPro" id="IPR003848">
    <property type="entry name" value="DUF218"/>
</dbReference>
<reference evidence="2 3" key="1">
    <citation type="submission" date="2018-10" db="EMBL/GenBank/DDBJ databases">
        <title>Horizontal transference of carbapenem resistance between Klebsiella pneumoniae and Kluyvera ascorbata during abdominal infection: a case report.</title>
        <authorList>
            <person name="Raro O.H.F."/>
            <person name="Lima-Morales D."/>
            <person name="Barth A.L."/>
            <person name="Paim T.G.S."/>
            <person name="Mott M.P."/>
            <person name="Riche C.V.W."/>
            <person name="Teixeira U.F."/>
            <person name="Waechter F."/>
            <person name="Dias C.A.G."/>
        </authorList>
    </citation>
    <scope>NUCLEOTIDE SEQUENCE [LARGE SCALE GENOMIC DNA]</scope>
    <source>
        <strain evidence="2 3">OT2</strain>
    </source>
</reference>
<dbReference type="AlphaFoldDB" id="A0A3N2RVX5"/>
<dbReference type="GO" id="GO:0005886">
    <property type="term" value="C:plasma membrane"/>
    <property type="evidence" value="ECO:0007669"/>
    <property type="project" value="TreeGrafter"/>
</dbReference>
<gene>
    <name evidence="2" type="ORF">EB837_18150</name>
</gene>
<dbReference type="PANTHER" id="PTHR30336:SF20">
    <property type="entry name" value="DUF218 DOMAIN-CONTAINING PROTEIN"/>
    <property type="match status" value="1"/>
</dbReference>
<dbReference type="PANTHER" id="PTHR30336">
    <property type="entry name" value="INNER MEMBRANE PROTEIN, PROBABLE PERMEASE"/>
    <property type="match status" value="1"/>
</dbReference>
<evidence type="ECO:0000313" key="2">
    <source>
        <dbReference type="EMBL" id="ROU11587.1"/>
    </source>
</evidence>
<comment type="caution">
    <text evidence="2">The sequence shown here is derived from an EMBL/GenBank/DDBJ whole genome shotgun (WGS) entry which is preliminary data.</text>
</comment>
<organism evidence="2 3">
    <name type="scientific">Kluyvera ascorbata</name>
    <dbReference type="NCBI Taxonomy" id="51288"/>
    <lineage>
        <taxon>Bacteria</taxon>
        <taxon>Pseudomonadati</taxon>
        <taxon>Pseudomonadota</taxon>
        <taxon>Gammaproteobacteria</taxon>
        <taxon>Enterobacterales</taxon>
        <taxon>Enterobacteriaceae</taxon>
        <taxon>Kluyvera</taxon>
    </lineage>
</organism>
<feature type="domain" description="DUF218" evidence="1">
    <location>
        <begin position="38"/>
        <end position="173"/>
    </location>
</feature>
<dbReference type="EMBL" id="RHFN01000022">
    <property type="protein sequence ID" value="ROU11587.1"/>
    <property type="molecule type" value="Genomic_DNA"/>
</dbReference>
<evidence type="ECO:0000259" key="1">
    <source>
        <dbReference type="Pfam" id="PF02698"/>
    </source>
</evidence>
<dbReference type="CDD" id="cd06259">
    <property type="entry name" value="YdcF-like"/>
    <property type="match status" value="1"/>
</dbReference>
<dbReference type="Pfam" id="PF02698">
    <property type="entry name" value="DUF218"/>
    <property type="match status" value="1"/>
</dbReference>